<dbReference type="PANTHER" id="PTHR43762">
    <property type="entry name" value="L-GULONOLACTONE OXIDASE"/>
    <property type="match status" value="1"/>
</dbReference>
<comment type="caution">
    <text evidence="9">The sequence shown here is derived from an EMBL/GenBank/DDBJ whole genome shotgun (WGS) entry which is preliminary data.</text>
</comment>
<dbReference type="InterPro" id="IPR006093">
    <property type="entry name" value="Oxy_OxRdtase_FAD_BS"/>
</dbReference>
<dbReference type="Pfam" id="PF04030">
    <property type="entry name" value="ALO"/>
    <property type="match status" value="2"/>
</dbReference>
<evidence type="ECO:0000256" key="2">
    <source>
        <dbReference type="ARBA" id="ARBA00005466"/>
    </source>
</evidence>
<reference evidence="9" key="1">
    <citation type="submission" date="2020-12" db="EMBL/GenBank/DDBJ databases">
        <title>Leucobacter sp. CAS1, isolated from Chromium sludge.</title>
        <authorList>
            <person name="Xu Z."/>
        </authorList>
    </citation>
    <scope>NUCLEOTIDE SEQUENCE</scope>
    <source>
        <strain evidence="9">CSA1</strain>
    </source>
</reference>
<evidence type="ECO:0000313" key="10">
    <source>
        <dbReference type="Proteomes" id="UP000608530"/>
    </source>
</evidence>
<dbReference type="EMBL" id="JAEHOH010000003">
    <property type="protein sequence ID" value="MBK0418018.1"/>
    <property type="molecule type" value="Genomic_DNA"/>
</dbReference>
<organism evidence="9 10">
    <name type="scientific">Leucobacter chromiisoli</name>
    <dbReference type="NCBI Taxonomy" id="2796471"/>
    <lineage>
        <taxon>Bacteria</taxon>
        <taxon>Bacillati</taxon>
        <taxon>Actinomycetota</taxon>
        <taxon>Actinomycetes</taxon>
        <taxon>Micrococcales</taxon>
        <taxon>Microbacteriaceae</taxon>
        <taxon>Leucobacter</taxon>
    </lineage>
</organism>
<dbReference type="InterPro" id="IPR016169">
    <property type="entry name" value="FAD-bd_PCMH_sub2"/>
</dbReference>
<feature type="compositionally biased region" description="Basic and acidic residues" evidence="7">
    <location>
        <begin position="16"/>
        <end position="26"/>
    </location>
</feature>
<accession>A0A934Q5Z8</accession>
<feature type="domain" description="FAD-binding PCMH-type" evidence="8">
    <location>
        <begin position="12"/>
        <end position="186"/>
    </location>
</feature>
<dbReference type="InterPro" id="IPR016167">
    <property type="entry name" value="FAD-bd_PCMH_sub1"/>
</dbReference>
<dbReference type="RefSeq" id="WP_200113813.1">
    <property type="nucleotide sequence ID" value="NZ_JAEHOH010000003.1"/>
</dbReference>
<name>A0A934Q5Z8_9MICO</name>
<dbReference type="InterPro" id="IPR006094">
    <property type="entry name" value="Oxid_FAD_bind_N"/>
</dbReference>
<dbReference type="SUPFAM" id="SSF55103">
    <property type="entry name" value="FAD-linked oxidases, C-terminal domain"/>
    <property type="match status" value="1"/>
</dbReference>
<dbReference type="Gene3D" id="3.30.465.10">
    <property type="match status" value="1"/>
</dbReference>
<dbReference type="InterPro" id="IPR016166">
    <property type="entry name" value="FAD-bd_PCMH"/>
</dbReference>
<keyword evidence="3" id="KW-0285">Flavoprotein</keyword>
<keyword evidence="6" id="KW-0560">Oxidoreductase</keyword>
<keyword evidence="10" id="KW-1185">Reference proteome</keyword>
<dbReference type="Gene3D" id="3.30.43.10">
    <property type="entry name" value="Uridine Diphospho-n-acetylenolpyruvylglucosamine Reductase, domain 2"/>
    <property type="match status" value="1"/>
</dbReference>
<dbReference type="PROSITE" id="PS00862">
    <property type="entry name" value="OX2_COVAL_FAD"/>
    <property type="match status" value="1"/>
</dbReference>
<dbReference type="PIRSF" id="PIRSF000136">
    <property type="entry name" value="LGO_GLO"/>
    <property type="match status" value="1"/>
</dbReference>
<dbReference type="AlphaFoldDB" id="A0A934Q5Z8"/>
<evidence type="ECO:0000259" key="8">
    <source>
        <dbReference type="PROSITE" id="PS51387"/>
    </source>
</evidence>
<dbReference type="GO" id="GO:0019853">
    <property type="term" value="P:L-ascorbic acid biosynthetic process"/>
    <property type="evidence" value="ECO:0007669"/>
    <property type="project" value="UniProtKB-KW"/>
</dbReference>
<evidence type="ECO:0000313" key="9">
    <source>
        <dbReference type="EMBL" id="MBK0418018.1"/>
    </source>
</evidence>
<evidence type="ECO:0000256" key="1">
    <source>
        <dbReference type="ARBA" id="ARBA00005147"/>
    </source>
</evidence>
<gene>
    <name evidence="9" type="ORF">JD276_03080</name>
</gene>
<dbReference type="GO" id="GO:0016020">
    <property type="term" value="C:membrane"/>
    <property type="evidence" value="ECO:0007669"/>
    <property type="project" value="InterPro"/>
</dbReference>
<protein>
    <submittedName>
        <fullName evidence="9">FAD-binding protein</fullName>
    </submittedName>
</protein>
<evidence type="ECO:0000256" key="7">
    <source>
        <dbReference type="SAM" id="MobiDB-lite"/>
    </source>
</evidence>
<dbReference type="InterPro" id="IPR016164">
    <property type="entry name" value="FAD-linked_Oxase-like_C"/>
</dbReference>
<dbReference type="InterPro" id="IPR010031">
    <property type="entry name" value="FAD_lactone_oxidase-like"/>
</dbReference>
<evidence type="ECO:0000256" key="6">
    <source>
        <dbReference type="ARBA" id="ARBA00023002"/>
    </source>
</evidence>
<dbReference type="Proteomes" id="UP000608530">
    <property type="component" value="Unassembled WGS sequence"/>
</dbReference>
<comment type="pathway">
    <text evidence="1">Cofactor biosynthesis; L-ascorbate biosynthesis.</text>
</comment>
<keyword evidence="5" id="KW-0274">FAD</keyword>
<dbReference type="GO" id="GO:0003885">
    <property type="term" value="F:D-arabinono-1,4-lactone oxidase activity"/>
    <property type="evidence" value="ECO:0007669"/>
    <property type="project" value="InterPro"/>
</dbReference>
<comment type="similarity">
    <text evidence="2">Belongs to the oxygen-dependent FAD-linked oxidoreductase family.</text>
</comment>
<dbReference type="GO" id="GO:0071949">
    <property type="term" value="F:FAD binding"/>
    <property type="evidence" value="ECO:0007669"/>
    <property type="project" value="InterPro"/>
</dbReference>
<dbReference type="InterPro" id="IPR036318">
    <property type="entry name" value="FAD-bd_PCMH-like_sf"/>
</dbReference>
<dbReference type="Gene3D" id="3.30.70.2520">
    <property type="match status" value="1"/>
</dbReference>
<evidence type="ECO:0000256" key="3">
    <source>
        <dbReference type="ARBA" id="ARBA00022630"/>
    </source>
</evidence>
<dbReference type="PANTHER" id="PTHR43762:SF1">
    <property type="entry name" value="D-ARABINONO-1,4-LACTONE OXIDASE"/>
    <property type="match status" value="1"/>
</dbReference>
<dbReference type="PROSITE" id="PS51387">
    <property type="entry name" value="FAD_PCMH"/>
    <property type="match status" value="1"/>
</dbReference>
<evidence type="ECO:0000256" key="4">
    <source>
        <dbReference type="ARBA" id="ARBA00022644"/>
    </source>
</evidence>
<dbReference type="SUPFAM" id="SSF56176">
    <property type="entry name" value="FAD-binding/transporter-associated domain-like"/>
    <property type="match status" value="1"/>
</dbReference>
<dbReference type="InterPro" id="IPR016171">
    <property type="entry name" value="Vanillyl_alc_oxidase_C-sub2"/>
</dbReference>
<evidence type="ECO:0000256" key="5">
    <source>
        <dbReference type="ARBA" id="ARBA00022827"/>
    </source>
</evidence>
<dbReference type="Pfam" id="PF01565">
    <property type="entry name" value="FAD_binding_4"/>
    <property type="match status" value="1"/>
</dbReference>
<feature type="region of interest" description="Disordered" evidence="7">
    <location>
        <begin position="1"/>
        <end position="26"/>
    </location>
</feature>
<dbReference type="InterPro" id="IPR007173">
    <property type="entry name" value="ALO_C"/>
</dbReference>
<keyword evidence="4" id="KW-0060">Ascorbate biosynthesis</keyword>
<proteinExistence type="inferred from homology"/>
<dbReference type="Gene3D" id="1.10.45.10">
    <property type="entry name" value="Vanillyl-alcohol Oxidase, Chain A, domain 4"/>
    <property type="match status" value="1"/>
</dbReference>
<sequence length="400" mass="44763">MADRFTNWSGSLRFTPSERREPEGEEEVVRIVREARDRGRTVRPVGSGHSSTPLMTTEDVLVSLKRMVDVRSADPRRMRAAVSPGIELARLGAELADAGLGMENLGDVDYQSLAGAIATGTHGSGVRLGNLSSTLIGGTLVTGTGDTLPFGVDAGEDEHHDLLRAAQVSLGALGVLTSLTLRLEPAYELRRTNWITHIDWVLENFDELVETNRSMDFYWYPRSDLAQIRLLNVPGEEPELTPPGRLKTDETGPSYEIIPSARDLRFDEMEYMLPFDNGLEAFGEARTRIKEKHRARVAWRVLVRTIAPDRGMISTAQGRSTVTVALLQNASLPHEEYFADMEPLLRSFGGRPHWGKKHSLSAGELRELYPEWDEFQRIRRALDPDGVFQNDYLRQLLDEA</sequence>
<feature type="compositionally biased region" description="Polar residues" evidence="7">
    <location>
        <begin position="1"/>
        <end position="14"/>
    </location>
</feature>